<feature type="region of interest" description="Disordered" evidence="1">
    <location>
        <begin position="123"/>
        <end position="172"/>
    </location>
</feature>
<feature type="region of interest" description="Disordered" evidence="1">
    <location>
        <begin position="16"/>
        <end position="43"/>
    </location>
</feature>
<gene>
    <name evidence="2" type="ORF">VKT23_011509</name>
</gene>
<evidence type="ECO:0000313" key="2">
    <source>
        <dbReference type="EMBL" id="KAK7453998.1"/>
    </source>
</evidence>
<accession>A0ABR1J8H3</accession>
<dbReference type="EMBL" id="JBANRG010000025">
    <property type="protein sequence ID" value="KAK7453998.1"/>
    <property type="molecule type" value="Genomic_DNA"/>
</dbReference>
<dbReference type="Proteomes" id="UP001498398">
    <property type="component" value="Unassembled WGS sequence"/>
</dbReference>
<name>A0ABR1J8H3_9AGAR</name>
<protein>
    <submittedName>
        <fullName evidence="2">Uncharacterized protein</fullName>
    </submittedName>
</protein>
<keyword evidence="3" id="KW-1185">Reference proteome</keyword>
<sequence length="254" mass="28271">MSVVTKLGLQKQISWTRPRPNSDIHTLPPGFSRNREQGTASALDAEVDPAGPFRSVSANITTMNTVVTQVQTTQILNNSHNPNFSNSVLSNVNGNSVTNHYYLDPRALRILPDGSFRLRNDEVDSSEVPHTTMSRDPVDDAVPDAHSESESPSESSRPTNDSADQSLREDSVPSDSDRFVVIEVRLTLSPEIFELPFFFFTRSHHIASLSFPDLFPDYNWYRFGQDLVQKSQTPTLLFGQVDGLPLIRTPINGS</sequence>
<evidence type="ECO:0000256" key="1">
    <source>
        <dbReference type="SAM" id="MobiDB-lite"/>
    </source>
</evidence>
<evidence type="ECO:0000313" key="3">
    <source>
        <dbReference type="Proteomes" id="UP001498398"/>
    </source>
</evidence>
<comment type="caution">
    <text evidence="2">The sequence shown here is derived from an EMBL/GenBank/DDBJ whole genome shotgun (WGS) entry which is preliminary data.</text>
</comment>
<proteinExistence type="predicted"/>
<organism evidence="2 3">
    <name type="scientific">Marasmiellus scandens</name>
    <dbReference type="NCBI Taxonomy" id="2682957"/>
    <lineage>
        <taxon>Eukaryota</taxon>
        <taxon>Fungi</taxon>
        <taxon>Dikarya</taxon>
        <taxon>Basidiomycota</taxon>
        <taxon>Agaricomycotina</taxon>
        <taxon>Agaricomycetes</taxon>
        <taxon>Agaricomycetidae</taxon>
        <taxon>Agaricales</taxon>
        <taxon>Marasmiineae</taxon>
        <taxon>Omphalotaceae</taxon>
        <taxon>Marasmiellus</taxon>
    </lineage>
</organism>
<reference evidence="2 3" key="1">
    <citation type="submission" date="2024-01" db="EMBL/GenBank/DDBJ databases">
        <title>A draft genome for the cacao thread blight pathogen Marasmiellus scandens.</title>
        <authorList>
            <person name="Baruah I.K."/>
            <person name="Leung J."/>
            <person name="Bukari Y."/>
            <person name="Amoako-Attah I."/>
            <person name="Meinhardt L.W."/>
            <person name="Bailey B.A."/>
            <person name="Cohen S.P."/>
        </authorList>
    </citation>
    <scope>NUCLEOTIDE SEQUENCE [LARGE SCALE GENOMIC DNA]</scope>
    <source>
        <strain evidence="2 3">GH-19</strain>
    </source>
</reference>